<dbReference type="Proteomes" id="UP000218334">
    <property type="component" value="Unassembled WGS sequence"/>
</dbReference>
<sequence>MYHQYRLLTSWRPNILGIQISSTSTLQSVSIYPMDDDEDVPLFNDGPYIFTRTLLPLLESTASLPGPDVGSDGHSRVKYLDYGSKEAWNHPFRWFLLPSGELQILAVYLWTNDLARCLSEEQSKVMVLITHPDAILSGGAIFSLNSLPYPPFWIWSLGFVLHPQTRGAYTSVFAACMSRDNPNITHGAYIFPPSVAVAQAPAALDENRQRQLAEFTEEFLRGIGL</sequence>
<organism evidence="1 2">
    <name type="scientific">Armillaria solidipes</name>
    <dbReference type="NCBI Taxonomy" id="1076256"/>
    <lineage>
        <taxon>Eukaryota</taxon>
        <taxon>Fungi</taxon>
        <taxon>Dikarya</taxon>
        <taxon>Basidiomycota</taxon>
        <taxon>Agaricomycotina</taxon>
        <taxon>Agaricomycetes</taxon>
        <taxon>Agaricomycetidae</taxon>
        <taxon>Agaricales</taxon>
        <taxon>Marasmiineae</taxon>
        <taxon>Physalacriaceae</taxon>
        <taxon>Armillaria</taxon>
    </lineage>
</organism>
<reference evidence="2" key="1">
    <citation type="journal article" date="2017" name="Nat. Ecol. Evol.">
        <title>Genome expansion and lineage-specific genetic innovations in the forest pathogenic fungi Armillaria.</title>
        <authorList>
            <person name="Sipos G."/>
            <person name="Prasanna A.N."/>
            <person name="Walter M.C."/>
            <person name="O'Connor E."/>
            <person name="Balint B."/>
            <person name="Krizsan K."/>
            <person name="Kiss B."/>
            <person name="Hess J."/>
            <person name="Varga T."/>
            <person name="Slot J."/>
            <person name="Riley R."/>
            <person name="Boka B."/>
            <person name="Rigling D."/>
            <person name="Barry K."/>
            <person name="Lee J."/>
            <person name="Mihaltcheva S."/>
            <person name="LaButti K."/>
            <person name="Lipzen A."/>
            <person name="Waldron R."/>
            <person name="Moloney N.M."/>
            <person name="Sperisen C."/>
            <person name="Kredics L."/>
            <person name="Vagvoelgyi C."/>
            <person name="Patrignani A."/>
            <person name="Fitzpatrick D."/>
            <person name="Nagy I."/>
            <person name="Doyle S."/>
            <person name="Anderson J.B."/>
            <person name="Grigoriev I.V."/>
            <person name="Gueldener U."/>
            <person name="Muensterkoetter M."/>
            <person name="Nagy L.G."/>
        </authorList>
    </citation>
    <scope>NUCLEOTIDE SEQUENCE [LARGE SCALE GENOMIC DNA]</scope>
    <source>
        <strain evidence="2">28-4</strain>
    </source>
</reference>
<keyword evidence="2" id="KW-1185">Reference proteome</keyword>
<name>A0A2H3B586_9AGAR</name>
<dbReference type="AlphaFoldDB" id="A0A2H3B586"/>
<accession>A0A2H3B586</accession>
<evidence type="ECO:0000313" key="1">
    <source>
        <dbReference type="EMBL" id="PBK58216.1"/>
    </source>
</evidence>
<protein>
    <submittedName>
        <fullName evidence="1">Uncharacterized protein</fullName>
    </submittedName>
</protein>
<evidence type="ECO:0000313" key="2">
    <source>
        <dbReference type="Proteomes" id="UP000218334"/>
    </source>
</evidence>
<proteinExistence type="predicted"/>
<dbReference type="STRING" id="1076256.A0A2H3B586"/>
<gene>
    <name evidence="1" type="ORF">ARMSODRAFT_1010241</name>
</gene>
<dbReference type="EMBL" id="KZ293574">
    <property type="protein sequence ID" value="PBK58216.1"/>
    <property type="molecule type" value="Genomic_DNA"/>
</dbReference>